<evidence type="ECO:0000256" key="7">
    <source>
        <dbReference type="ARBA" id="ARBA00023303"/>
    </source>
</evidence>
<organism evidence="10 11">
    <name type="scientific">Stegodyphus mimosarum</name>
    <name type="common">African social velvet spider</name>
    <dbReference type="NCBI Taxonomy" id="407821"/>
    <lineage>
        <taxon>Eukaryota</taxon>
        <taxon>Metazoa</taxon>
        <taxon>Ecdysozoa</taxon>
        <taxon>Arthropoda</taxon>
        <taxon>Chelicerata</taxon>
        <taxon>Arachnida</taxon>
        <taxon>Araneae</taxon>
        <taxon>Araneomorphae</taxon>
        <taxon>Entelegynae</taxon>
        <taxon>Eresoidea</taxon>
        <taxon>Eresidae</taxon>
        <taxon>Stegodyphus</taxon>
    </lineage>
</organism>
<dbReference type="OMA" id="RYDSEHE"/>
<feature type="domain" description="Ion transport" evidence="9">
    <location>
        <begin position="53"/>
        <end position="207"/>
    </location>
</feature>
<dbReference type="GO" id="GO:0005886">
    <property type="term" value="C:plasma membrane"/>
    <property type="evidence" value="ECO:0007669"/>
    <property type="project" value="TreeGrafter"/>
</dbReference>
<keyword evidence="4 8" id="KW-1133">Transmembrane helix</keyword>
<evidence type="ECO:0000313" key="11">
    <source>
        <dbReference type="Proteomes" id="UP000054359"/>
    </source>
</evidence>
<dbReference type="InterPro" id="IPR002153">
    <property type="entry name" value="TRPC_channel"/>
</dbReference>
<keyword evidence="11" id="KW-1185">Reference proteome</keyword>
<evidence type="ECO:0000313" key="10">
    <source>
        <dbReference type="EMBL" id="KFM82010.1"/>
    </source>
</evidence>
<keyword evidence="2" id="KW-0813">Transport</keyword>
<dbReference type="AlphaFoldDB" id="A0A087UXC1"/>
<feature type="transmembrane region" description="Helical" evidence="8">
    <location>
        <begin position="186"/>
        <end position="209"/>
    </location>
</feature>
<evidence type="ECO:0000256" key="2">
    <source>
        <dbReference type="ARBA" id="ARBA00022448"/>
    </source>
</evidence>
<feature type="non-terminal residue" evidence="10">
    <location>
        <position position="219"/>
    </location>
</feature>
<evidence type="ECO:0000256" key="3">
    <source>
        <dbReference type="ARBA" id="ARBA00022692"/>
    </source>
</evidence>
<dbReference type="Pfam" id="PF00520">
    <property type="entry name" value="Ion_trans"/>
    <property type="match status" value="1"/>
</dbReference>
<proteinExistence type="predicted"/>
<reference evidence="10 11" key="1">
    <citation type="submission" date="2013-11" db="EMBL/GenBank/DDBJ databases">
        <title>Genome sequencing of Stegodyphus mimosarum.</title>
        <authorList>
            <person name="Bechsgaard J."/>
        </authorList>
    </citation>
    <scope>NUCLEOTIDE SEQUENCE [LARGE SCALE GENOMIC DNA]</scope>
</reference>
<evidence type="ECO:0000256" key="5">
    <source>
        <dbReference type="ARBA" id="ARBA00023065"/>
    </source>
</evidence>
<name>A0A087UXC1_STEMI</name>
<gene>
    <name evidence="10" type="ORF">X975_09607</name>
</gene>
<feature type="transmembrane region" description="Helical" evidence="8">
    <location>
        <begin position="59"/>
        <end position="77"/>
    </location>
</feature>
<dbReference type="Proteomes" id="UP000054359">
    <property type="component" value="Unassembled WGS sequence"/>
</dbReference>
<evidence type="ECO:0000256" key="6">
    <source>
        <dbReference type="ARBA" id="ARBA00023136"/>
    </source>
</evidence>
<keyword evidence="3 8" id="KW-0812">Transmembrane</keyword>
<dbReference type="InterPro" id="IPR005821">
    <property type="entry name" value="Ion_trans_dom"/>
</dbReference>
<dbReference type="OrthoDB" id="2373987at2759"/>
<comment type="subcellular location">
    <subcellularLocation>
        <location evidence="1">Membrane</location>
        <topology evidence="1">Multi-pass membrane protein</topology>
    </subcellularLocation>
</comment>
<protein>
    <submittedName>
        <fullName evidence="10">Transient receptor hypothetical-gamma protein</fullName>
    </submittedName>
</protein>
<evidence type="ECO:0000256" key="1">
    <source>
        <dbReference type="ARBA" id="ARBA00004141"/>
    </source>
</evidence>
<dbReference type="GO" id="GO:0051480">
    <property type="term" value="P:regulation of cytosolic calcium ion concentration"/>
    <property type="evidence" value="ECO:0007669"/>
    <property type="project" value="TreeGrafter"/>
</dbReference>
<dbReference type="STRING" id="407821.A0A087UXC1"/>
<dbReference type="EMBL" id="KK122141">
    <property type="protein sequence ID" value="KFM82010.1"/>
    <property type="molecule type" value="Genomic_DNA"/>
</dbReference>
<dbReference type="GO" id="GO:0034703">
    <property type="term" value="C:cation channel complex"/>
    <property type="evidence" value="ECO:0007669"/>
    <property type="project" value="TreeGrafter"/>
</dbReference>
<keyword evidence="5" id="KW-0406">Ion transport</keyword>
<keyword evidence="7" id="KW-0407">Ion channel</keyword>
<keyword evidence="6 8" id="KW-0472">Membrane</keyword>
<dbReference type="PANTHER" id="PTHR10117:SF51">
    <property type="entry name" value="TRANSIENT RECEPTOR POTENTIAL PROTEIN"/>
    <property type="match status" value="1"/>
</dbReference>
<dbReference type="PANTHER" id="PTHR10117">
    <property type="entry name" value="TRANSIENT RECEPTOR POTENTIAL CHANNEL"/>
    <property type="match status" value="1"/>
</dbReference>
<accession>A0A087UXC1</accession>
<dbReference type="GO" id="GO:0070679">
    <property type="term" value="F:inositol 1,4,5 trisphosphate binding"/>
    <property type="evidence" value="ECO:0007669"/>
    <property type="project" value="TreeGrafter"/>
</dbReference>
<feature type="transmembrane region" description="Helical" evidence="8">
    <location>
        <begin position="98"/>
        <end position="118"/>
    </location>
</feature>
<feature type="transmembrane region" description="Helical" evidence="8">
    <location>
        <begin position="146"/>
        <end position="165"/>
    </location>
</feature>
<evidence type="ECO:0000259" key="9">
    <source>
        <dbReference type="Pfam" id="PF00520"/>
    </source>
</evidence>
<sequence length="219" mass="25664">MKKPFTKFICHSTAYCFFLLLLIMASQRVETLLMQWIGTDFLLEKIRYDSEHERGKPPGLVESAIMFFVVGFVWAEIKQLWDEGLLNYLYDMWNVVDFFTNMLYLTCIGLRFSAWFIVQRELASGLEAYLPREEWDPYDPMLISEGIFGAANIFSFLKMVHIFSVNPHLGPLQISLGRMVFDIIKFFFIYSLVLFAFGCGMNQLLWYYADIDKELCYSG</sequence>
<dbReference type="GO" id="GO:0015279">
    <property type="term" value="F:store-operated calcium channel activity"/>
    <property type="evidence" value="ECO:0007669"/>
    <property type="project" value="TreeGrafter"/>
</dbReference>
<keyword evidence="10" id="KW-0675">Receptor</keyword>
<evidence type="ECO:0000256" key="4">
    <source>
        <dbReference type="ARBA" id="ARBA00022989"/>
    </source>
</evidence>
<evidence type="ECO:0000256" key="8">
    <source>
        <dbReference type="SAM" id="Phobius"/>
    </source>
</evidence>